<evidence type="ECO:0000256" key="3">
    <source>
        <dbReference type="ARBA" id="ARBA00022475"/>
    </source>
</evidence>
<feature type="transmembrane region" description="Helical" evidence="8">
    <location>
        <begin position="64"/>
        <end position="87"/>
    </location>
</feature>
<dbReference type="PANTHER" id="PTHR43357:SF4">
    <property type="entry name" value="INNER MEMBRANE ABC TRANSPORTER PERMEASE PROTEIN YDCV"/>
    <property type="match status" value="1"/>
</dbReference>
<keyword evidence="6 8" id="KW-1133">Transmembrane helix</keyword>
<feature type="transmembrane region" description="Helical" evidence="8">
    <location>
        <begin position="181"/>
        <end position="202"/>
    </location>
</feature>
<dbReference type="CDD" id="cd06261">
    <property type="entry name" value="TM_PBP2"/>
    <property type="match status" value="1"/>
</dbReference>
<evidence type="ECO:0000256" key="7">
    <source>
        <dbReference type="ARBA" id="ARBA00023136"/>
    </source>
</evidence>
<protein>
    <submittedName>
        <fullName evidence="10">Spermidine Putrescine ABC transporter permease component potC (TC_3.A.1.11.1)</fullName>
    </submittedName>
</protein>
<keyword evidence="5 8" id="KW-0812">Transmembrane</keyword>
<evidence type="ECO:0000313" key="10">
    <source>
        <dbReference type="EMBL" id="VFR30488.1"/>
    </source>
</evidence>
<gene>
    <name evidence="11" type="ORF">ANDO1_0333</name>
    <name evidence="10" type="ORF">ANDO2_0238</name>
</gene>
<keyword evidence="3" id="KW-1003">Cell membrane</keyword>
<dbReference type="Pfam" id="PF00528">
    <property type="entry name" value="BPD_transp_1"/>
    <property type="match status" value="1"/>
</dbReference>
<evidence type="ECO:0000256" key="6">
    <source>
        <dbReference type="ARBA" id="ARBA00022989"/>
    </source>
</evidence>
<evidence type="ECO:0000313" key="11">
    <source>
        <dbReference type="EMBL" id="VFR39989.1"/>
    </source>
</evidence>
<dbReference type="EMBL" id="CAADIB010000010">
    <property type="protein sequence ID" value="VFR30488.1"/>
    <property type="molecule type" value="Genomic_DNA"/>
</dbReference>
<feature type="domain" description="ABC transmembrane type-1" evidence="9">
    <location>
        <begin position="64"/>
        <end position="253"/>
    </location>
</feature>
<evidence type="ECO:0000256" key="8">
    <source>
        <dbReference type="SAM" id="Phobius"/>
    </source>
</evidence>
<dbReference type="EMBL" id="CAADHZ010000028">
    <property type="protein sequence ID" value="VFR39989.1"/>
    <property type="molecule type" value="Genomic_DNA"/>
</dbReference>
<keyword evidence="2" id="KW-0813">Transport</keyword>
<dbReference type="InterPro" id="IPR035906">
    <property type="entry name" value="MetI-like_sf"/>
</dbReference>
<proteinExistence type="predicted"/>
<feature type="transmembrane region" description="Helical" evidence="8">
    <location>
        <begin position="235"/>
        <end position="257"/>
    </location>
</feature>
<dbReference type="GO" id="GO:0005886">
    <property type="term" value="C:plasma membrane"/>
    <property type="evidence" value="ECO:0007669"/>
    <property type="project" value="UniProtKB-SubCell"/>
</dbReference>
<accession>A0A484PWL9</accession>
<dbReference type="PROSITE" id="PS50928">
    <property type="entry name" value="ABC_TM1"/>
    <property type="match status" value="1"/>
</dbReference>
<name>A0A484PWL9_9ZZZZ</name>
<dbReference type="AlphaFoldDB" id="A0A484PWL9"/>
<organism evidence="10">
    <name type="scientific">plant metagenome</name>
    <dbReference type="NCBI Taxonomy" id="1297885"/>
    <lineage>
        <taxon>unclassified sequences</taxon>
        <taxon>metagenomes</taxon>
        <taxon>organismal metagenomes</taxon>
    </lineage>
</organism>
<dbReference type="SUPFAM" id="SSF161098">
    <property type="entry name" value="MetI-like"/>
    <property type="match status" value="1"/>
</dbReference>
<dbReference type="InterPro" id="IPR000515">
    <property type="entry name" value="MetI-like"/>
</dbReference>
<dbReference type="PANTHER" id="PTHR43357">
    <property type="entry name" value="INNER MEMBRANE ABC TRANSPORTER PERMEASE PROTEIN YDCV"/>
    <property type="match status" value="1"/>
</dbReference>
<evidence type="ECO:0000256" key="2">
    <source>
        <dbReference type="ARBA" id="ARBA00022448"/>
    </source>
</evidence>
<evidence type="ECO:0000259" key="9">
    <source>
        <dbReference type="PROSITE" id="PS50928"/>
    </source>
</evidence>
<dbReference type="GO" id="GO:0055085">
    <property type="term" value="P:transmembrane transport"/>
    <property type="evidence" value="ECO:0007669"/>
    <property type="project" value="InterPro"/>
</dbReference>
<evidence type="ECO:0000256" key="1">
    <source>
        <dbReference type="ARBA" id="ARBA00004429"/>
    </source>
</evidence>
<feature type="transmembrane region" description="Helical" evidence="8">
    <location>
        <begin position="12"/>
        <end position="33"/>
    </location>
</feature>
<reference evidence="10" key="1">
    <citation type="submission" date="2019-03" db="EMBL/GenBank/DDBJ databases">
        <authorList>
            <person name="Danneels B."/>
        </authorList>
    </citation>
    <scope>NUCLEOTIDE SEQUENCE</scope>
</reference>
<dbReference type="Gene3D" id="1.10.3720.10">
    <property type="entry name" value="MetI-like"/>
    <property type="match status" value="1"/>
</dbReference>
<feature type="transmembrane region" description="Helical" evidence="8">
    <location>
        <begin position="99"/>
        <end position="123"/>
    </location>
</feature>
<keyword evidence="7 8" id="KW-0472">Membrane</keyword>
<keyword evidence="4" id="KW-0997">Cell inner membrane</keyword>
<sequence>MNTHTLGLATRVSACLVLGFLALPILIIFPLALSPSEYLTFPPQGFSLRWLEAVLESPDWRDSIWLSFKIALGSTVLAVILSVLAALALVRGRFKLKQIVYALILLPMIVPNIISAIAMFFFFADKGGVFGSTVAIIIGHAVIALPIAIIILSSTLQGVDSRLENAALSLGANRFTAFRRITLPLIAPGIASACIFAFLSSFDELLIAMFMAGSTAQTLPVRIWNSVLFQLDPTIAAVSALLVIVSVLALLAANLFARRSARA</sequence>
<feature type="transmembrane region" description="Helical" evidence="8">
    <location>
        <begin position="129"/>
        <end position="152"/>
    </location>
</feature>
<evidence type="ECO:0000256" key="4">
    <source>
        <dbReference type="ARBA" id="ARBA00022519"/>
    </source>
</evidence>
<evidence type="ECO:0000256" key="5">
    <source>
        <dbReference type="ARBA" id="ARBA00022692"/>
    </source>
</evidence>
<comment type="subcellular location">
    <subcellularLocation>
        <location evidence="1">Cell inner membrane</location>
        <topology evidence="1">Multi-pass membrane protein</topology>
    </subcellularLocation>
</comment>